<accession>A0A4D5RFL5</accession>
<evidence type="ECO:0000313" key="1">
    <source>
        <dbReference type="EMBL" id="MOY35726.1"/>
    </source>
</evidence>
<name>A0A4D5RFL5_IXOSC</name>
<proteinExistence type="predicted"/>
<dbReference type="EMBL" id="GHJT01001755">
    <property type="protein sequence ID" value="MOY35726.1"/>
    <property type="molecule type" value="Transcribed_RNA"/>
</dbReference>
<sequence length="68" mass="7720">MQIFSAARNICLYHICIALKMYFIPTATHEKFTNNFFTCSKSCLSPAEAHSRVVNSNHMRPFAVPQPS</sequence>
<organism evidence="1">
    <name type="scientific">Ixodes scapularis</name>
    <name type="common">Black-legged tick</name>
    <name type="synonym">Deer tick</name>
    <dbReference type="NCBI Taxonomy" id="6945"/>
    <lineage>
        <taxon>Eukaryota</taxon>
        <taxon>Metazoa</taxon>
        <taxon>Ecdysozoa</taxon>
        <taxon>Arthropoda</taxon>
        <taxon>Chelicerata</taxon>
        <taxon>Arachnida</taxon>
        <taxon>Acari</taxon>
        <taxon>Parasitiformes</taxon>
        <taxon>Ixodida</taxon>
        <taxon>Ixodoidea</taxon>
        <taxon>Ixodidae</taxon>
        <taxon>Ixodinae</taxon>
        <taxon>Ixodes</taxon>
    </lineage>
</organism>
<protein>
    <submittedName>
        <fullName evidence="1">Putative secreted protein</fullName>
    </submittedName>
</protein>
<reference evidence="1" key="1">
    <citation type="submission" date="2019-04" db="EMBL/GenBank/DDBJ databases">
        <title>An insight into the mialome of Ixodes scapularis.</title>
        <authorList>
            <person name="Ribeiro J.M."/>
            <person name="Mather T.N."/>
            <person name="Karim S."/>
        </authorList>
    </citation>
    <scope>NUCLEOTIDE SEQUENCE</scope>
</reference>
<dbReference type="AlphaFoldDB" id="A0A4D5RFL5"/>